<dbReference type="RefSeq" id="XP_056511453.1">
    <property type="nucleotide sequence ID" value="XM_056655840.1"/>
</dbReference>
<dbReference type="Proteomes" id="UP001141434">
    <property type="component" value="Unassembled WGS sequence"/>
</dbReference>
<dbReference type="EMBL" id="JAPMSZ010000007">
    <property type="protein sequence ID" value="KAJ5095902.1"/>
    <property type="molecule type" value="Genomic_DNA"/>
</dbReference>
<feature type="compositionally biased region" description="Polar residues" evidence="1">
    <location>
        <begin position="201"/>
        <end position="213"/>
    </location>
</feature>
<feature type="compositionally biased region" description="Basic residues" evidence="1">
    <location>
        <begin position="216"/>
        <end position="227"/>
    </location>
</feature>
<feature type="compositionally biased region" description="Acidic residues" evidence="1">
    <location>
        <begin position="233"/>
        <end position="243"/>
    </location>
</feature>
<keyword evidence="3" id="KW-1185">Reference proteome</keyword>
<reference evidence="2" key="2">
    <citation type="journal article" date="2023" name="IMA Fungus">
        <title>Comparative genomic study of the Penicillium genus elucidates a diverse pangenome and 15 lateral gene transfer events.</title>
        <authorList>
            <person name="Petersen C."/>
            <person name="Sorensen T."/>
            <person name="Nielsen M.R."/>
            <person name="Sondergaard T.E."/>
            <person name="Sorensen J.L."/>
            <person name="Fitzpatrick D.A."/>
            <person name="Frisvad J.C."/>
            <person name="Nielsen K.L."/>
        </authorList>
    </citation>
    <scope>NUCLEOTIDE SEQUENCE</scope>
    <source>
        <strain evidence="2">IBT 34128</strain>
    </source>
</reference>
<evidence type="ECO:0000313" key="2">
    <source>
        <dbReference type="EMBL" id="KAJ5095902.1"/>
    </source>
</evidence>
<dbReference type="OrthoDB" id="2565191at2759"/>
<dbReference type="GeneID" id="81395008"/>
<dbReference type="AlphaFoldDB" id="A0A9W9F9H9"/>
<dbReference type="PANTHER" id="PTHR28054:SF1">
    <property type="entry name" value="RNA POLYMERASE I-SPECIFIC TRANSCRIPTION INITIATION FACTOR RRN10"/>
    <property type="match status" value="1"/>
</dbReference>
<protein>
    <submittedName>
        <fullName evidence="2">Uncharacterized protein</fullName>
    </submittedName>
</protein>
<dbReference type="InterPro" id="IPR022793">
    <property type="entry name" value="Rrn10"/>
</dbReference>
<evidence type="ECO:0000313" key="3">
    <source>
        <dbReference type="Proteomes" id="UP001141434"/>
    </source>
</evidence>
<reference evidence="2" key="1">
    <citation type="submission" date="2022-11" db="EMBL/GenBank/DDBJ databases">
        <authorList>
            <person name="Petersen C."/>
        </authorList>
    </citation>
    <scope>NUCLEOTIDE SEQUENCE</scope>
    <source>
        <strain evidence="2">IBT 34128</strain>
    </source>
</reference>
<gene>
    <name evidence="2" type="ORF">NUU61_005258</name>
</gene>
<accession>A0A9W9F9H9</accession>
<feature type="region of interest" description="Disordered" evidence="1">
    <location>
        <begin position="170"/>
        <end position="189"/>
    </location>
</feature>
<name>A0A9W9F9H9_9EURO</name>
<evidence type="ECO:0000256" key="1">
    <source>
        <dbReference type="SAM" id="MobiDB-lite"/>
    </source>
</evidence>
<sequence>MSSGKPPDLDPNDLVESLEVELDAEDQSLKHARRRASVYDAVAGRVNLRGFHPSAPFASRYRDTLSSGARVFRPEEVLMRSQNIPKQSAENEIYFAHESLPADGTLPSSELLEAIHAYAADYYEYATEDHGQDDYHSMDETALIAMGILVEEMAQEALGDTGDLVLVEGQELSDEEEPSGAESDGVPQLAGRALRRKRANTAANCATVSTQENLKGVRKKLKRRKVTRAASTDDMDTEVDEAQ</sequence>
<comment type="caution">
    <text evidence="2">The sequence shown here is derived from an EMBL/GenBank/DDBJ whole genome shotgun (WGS) entry which is preliminary data.</text>
</comment>
<dbReference type="PANTHER" id="PTHR28054">
    <property type="entry name" value="RNA POLYMERASE I-SPECIFIC TRANSCRIPTION INITIATION FACTOR RRN10"/>
    <property type="match status" value="1"/>
</dbReference>
<organism evidence="2 3">
    <name type="scientific">Penicillium alfredii</name>
    <dbReference type="NCBI Taxonomy" id="1506179"/>
    <lineage>
        <taxon>Eukaryota</taxon>
        <taxon>Fungi</taxon>
        <taxon>Dikarya</taxon>
        <taxon>Ascomycota</taxon>
        <taxon>Pezizomycotina</taxon>
        <taxon>Eurotiomycetes</taxon>
        <taxon>Eurotiomycetidae</taxon>
        <taxon>Eurotiales</taxon>
        <taxon>Aspergillaceae</taxon>
        <taxon>Penicillium</taxon>
    </lineage>
</organism>
<feature type="region of interest" description="Disordered" evidence="1">
    <location>
        <begin position="201"/>
        <end position="243"/>
    </location>
</feature>
<proteinExistence type="predicted"/>
<dbReference type="GO" id="GO:0006360">
    <property type="term" value="P:transcription by RNA polymerase I"/>
    <property type="evidence" value="ECO:0007669"/>
    <property type="project" value="InterPro"/>
</dbReference>